<evidence type="ECO:0000313" key="1">
    <source>
        <dbReference type="EMBL" id="MCI00084.1"/>
    </source>
</evidence>
<dbReference type="AlphaFoldDB" id="A0A392NL19"/>
<dbReference type="EMBL" id="LXQA010042163">
    <property type="protein sequence ID" value="MCI00084.1"/>
    <property type="molecule type" value="Genomic_DNA"/>
</dbReference>
<comment type="caution">
    <text evidence="1">The sequence shown here is derived from an EMBL/GenBank/DDBJ whole genome shotgun (WGS) entry which is preliminary data.</text>
</comment>
<accession>A0A392NL19</accession>
<organism evidence="1 2">
    <name type="scientific">Trifolium medium</name>
    <dbReference type="NCBI Taxonomy" id="97028"/>
    <lineage>
        <taxon>Eukaryota</taxon>
        <taxon>Viridiplantae</taxon>
        <taxon>Streptophyta</taxon>
        <taxon>Embryophyta</taxon>
        <taxon>Tracheophyta</taxon>
        <taxon>Spermatophyta</taxon>
        <taxon>Magnoliopsida</taxon>
        <taxon>eudicotyledons</taxon>
        <taxon>Gunneridae</taxon>
        <taxon>Pentapetalae</taxon>
        <taxon>rosids</taxon>
        <taxon>fabids</taxon>
        <taxon>Fabales</taxon>
        <taxon>Fabaceae</taxon>
        <taxon>Papilionoideae</taxon>
        <taxon>50 kb inversion clade</taxon>
        <taxon>NPAAA clade</taxon>
        <taxon>Hologalegina</taxon>
        <taxon>IRL clade</taxon>
        <taxon>Trifolieae</taxon>
        <taxon>Trifolium</taxon>
    </lineage>
</organism>
<dbReference type="Proteomes" id="UP000265520">
    <property type="component" value="Unassembled WGS sequence"/>
</dbReference>
<dbReference type="PANTHER" id="PTHR11439">
    <property type="entry name" value="GAG-POL-RELATED RETROTRANSPOSON"/>
    <property type="match status" value="1"/>
</dbReference>
<dbReference type="PANTHER" id="PTHR11439:SF498">
    <property type="entry name" value="DNAK FAMILY PROTEIN"/>
    <property type="match status" value="1"/>
</dbReference>
<proteinExistence type="predicted"/>
<evidence type="ECO:0000313" key="2">
    <source>
        <dbReference type="Proteomes" id="UP000265520"/>
    </source>
</evidence>
<reference evidence="1 2" key="1">
    <citation type="journal article" date="2018" name="Front. Plant Sci.">
        <title>Red Clover (Trifolium pratense) and Zigzag Clover (T. medium) - A Picture of Genomic Similarities and Differences.</title>
        <authorList>
            <person name="Dluhosova J."/>
            <person name="Istvanek J."/>
            <person name="Nedelnik J."/>
            <person name="Repkova J."/>
        </authorList>
    </citation>
    <scope>NUCLEOTIDE SEQUENCE [LARGE SCALE GENOMIC DNA]</scope>
    <source>
        <strain evidence="2">cv. 10/8</strain>
        <tissue evidence="1">Leaf</tissue>
    </source>
</reference>
<sequence length="122" mass="13813">MSSSEAEYKALSSATCELQWLLYLLEDLKVQLINTPVLYCDNQSVVHIASNPVFHERTKHLDIDCHLVREKVLKGILKLLPVSTNDQLADFLTKALAPPKFDDFISKLNMINIYHVKLEGGC</sequence>
<name>A0A392NL19_9FABA</name>
<keyword evidence="2" id="KW-1185">Reference proteome</keyword>
<protein>
    <submittedName>
        <fullName evidence="1">Copia protein</fullName>
    </submittedName>
</protein>
<dbReference type="CDD" id="cd09272">
    <property type="entry name" value="RNase_HI_RT_Ty1"/>
    <property type="match status" value="1"/>
</dbReference>